<keyword evidence="2" id="KW-1185">Reference proteome</keyword>
<evidence type="ECO:0000313" key="2">
    <source>
        <dbReference type="Proteomes" id="UP000298488"/>
    </source>
</evidence>
<dbReference type="OrthoDB" id="5125140at2"/>
<accession>A0A4R8V8H4</accession>
<name>A0A4R8V8H4_9MICO</name>
<dbReference type="Proteomes" id="UP000298488">
    <property type="component" value="Unassembled WGS sequence"/>
</dbReference>
<reference evidence="1 2" key="1">
    <citation type="submission" date="2019-03" db="EMBL/GenBank/DDBJ databases">
        <title>Genomics of glacier-inhabiting Cryobacterium strains.</title>
        <authorList>
            <person name="Liu Q."/>
            <person name="Xin Y.-H."/>
        </authorList>
    </citation>
    <scope>NUCLEOTIDE SEQUENCE [LARGE SCALE GENOMIC DNA]</scope>
    <source>
        <strain evidence="1 2">CGMCC 1.10440</strain>
    </source>
</reference>
<dbReference type="RefSeq" id="WP_104095297.1">
    <property type="nucleotide sequence ID" value="NZ_JACHBP010000001.1"/>
</dbReference>
<sequence>MSDDNAEAGGAPSRRPRTLTLLAALLFLEAAFLAALAAFLVFELVTEVPTSLASALSILVLVVLAAAWLVFVGVGALRARPWVRAAALTWQVLQLAVAIGSFQGLFARDDIAWYLLVPAVLVIGLLFTRSVMTATRRP</sequence>
<proteinExistence type="predicted"/>
<comment type="caution">
    <text evidence="1">The sequence shown here is derived from an EMBL/GenBank/DDBJ whole genome shotgun (WGS) entry which is preliminary data.</text>
</comment>
<evidence type="ECO:0008006" key="3">
    <source>
        <dbReference type="Google" id="ProtNLM"/>
    </source>
</evidence>
<dbReference type="EMBL" id="SOFI01000003">
    <property type="protein sequence ID" value="TFB79424.1"/>
    <property type="molecule type" value="Genomic_DNA"/>
</dbReference>
<organism evidence="1 2">
    <name type="scientific">Terrimesophilobacter mesophilus</name>
    <dbReference type="NCBI Taxonomy" id="433647"/>
    <lineage>
        <taxon>Bacteria</taxon>
        <taxon>Bacillati</taxon>
        <taxon>Actinomycetota</taxon>
        <taxon>Actinomycetes</taxon>
        <taxon>Micrococcales</taxon>
        <taxon>Microbacteriaceae</taxon>
        <taxon>Terrimesophilobacter</taxon>
    </lineage>
</organism>
<dbReference type="AlphaFoldDB" id="A0A4R8V8H4"/>
<protein>
    <recommendedName>
        <fullName evidence="3">Integral membrane protein</fullName>
    </recommendedName>
</protein>
<gene>
    <name evidence="1" type="ORF">E3N84_04770</name>
</gene>
<evidence type="ECO:0000313" key="1">
    <source>
        <dbReference type="EMBL" id="TFB79424.1"/>
    </source>
</evidence>